<accession>J9G8K8</accession>
<sequence>MGGRNPLKRSYGRKKPHKKKKKKRKRKASPPYPPIKEKEIKRKRKSSQSRAREKFHFLKSKKKPLKEILYLCSGVQDDDMHVFLYANLIVASIKELCATVRFLCYACTVRFRFMEATVCP</sequence>
<proteinExistence type="predicted"/>
<comment type="caution">
    <text evidence="2">The sequence shown here is derived from an EMBL/GenBank/DDBJ whole genome shotgun (WGS) entry which is preliminary data.</text>
</comment>
<dbReference type="EMBL" id="AMCI01002123">
    <property type="protein sequence ID" value="EJX03542.1"/>
    <property type="molecule type" value="Genomic_DNA"/>
</dbReference>
<evidence type="ECO:0000256" key="1">
    <source>
        <dbReference type="SAM" id="MobiDB-lite"/>
    </source>
</evidence>
<gene>
    <name evidence="2" type="ORF">EVA_08357</name>
</gene>
<protein>
    <submittedName>
        <fullName evidence="2">Uncharacterized protein</fullName>
    </submittedName>
</protein>
<feature type="compositionally biased region" description="Basic residues" evidence="1">
    <location>
        <begin position="1"/>
        <end position="28"/>
    </location>
</feature>
<dbReference type="AlphaFoldDB" id="J9G8K8"/>
<feature type="region of interest" description="Disordered" evidence="1">
    <location>
        <begin position="1"/>
        <end position="54"/>
    </location>
</feature>
<organism evidence="2">
    <name type="scientific">gut metagenome</name>
    <dbReference type="NCBI Taxonomy" id="749906"/>
    <lineage>
        <taxon>unclassified sequences</taxon>
        <taxon>metagenomes</taxon>
        <taxon>organismal metagenomes</taxon>
    </lineage>
</organism>
<name>J9G8K8_9ZZZZ</name>
<reference evidence="2" key="1">
    <citation type="journal article" date="2012" name="PLoS ONE">
        <title>Gene sets for utilization of primary and secondary nutrition supplies in the distal gut of endangered iberian lynx.</title>
        <authorList>
            <person name="Alcaide M."/>
            <person name="Messina E."/>
            <person name="Richter M."/>
            <person name="Bargiela R."/>
            <person name="Peplies J."/>
            <person name="Huws S.A."/>
            <person name="Newbold C.J."/>
            <person name="Golyshin P.N."/>
            <person name="Simon M.A."/>
            <person name="Lopez G."/>
            <person name="Yakimov M.M."/>
            <person name="Ferrer M."/>
        </authorList>
    </citation>
    <scope>NUCLEOTIDE SEQUENCE</scope>
</reference>
<evidence type="ECO:0000313" key="2">
    <source>
        <dbReference type="EMBL" id="EJX03542.1"/>
    </source>
</evidence>